<dbReference type="Pfam" id="PF00400">
    <property type="entry name" value="WD40"/>
    <property type="match status" value="3"/>
</dbReference>
<dbReference type="InterPro" id="IPR015943">
    <property type="entry name" value="WD40/YVTN_repeat-like_dom_sf"/>
</dbReference>
<proteinExistence type="predicted"/>
<dbReference type="PROSITE" id="PS50082">
    <property type="entry name" value="WD_REPEATS_2"/>
    <property type="match status" value="2"/>
</dbReference>
<protein>
    <submittedName>
        <fullName evidence="4">Bub3'bub3-like and WD40 repeat-containing protein</fullName>
    </submittedName>
</protein>
<evidence type="ECO:0000256" key="1">
    <source>
        <dbReference type="ARBA" id="ARBA00022574"/>
    </source>
</evidence>
<sequence length="410" mass="44589">MQSYFLSECPDEPIGSIDVIATPGLEGAVGHAEGCLLALTCWDKSVRFYDPQLPLEPEPNDLLKDGLAAESSHLPNGSAPSNSPVYTPTGRCVQSLECENIYLACKFKANSTVFVGGFNNAVDIISLQGSALSPKRFVGHSAPVRCLSLLEKSSMLASGSWDGEVKLTSVGQGSFGSQVSKISIPGKVFCMDCTFDEEWLLVGDSLKNMNLINLRKLSSGIEPTPPTETAPSFMKYQLRNICANRHKDVFATSSIEGRVQITSVDRVLKGQVNNKEYPKDNYAFKCHRTKDNSTMTETIYPVNSVCFNPLFTNVLATGGSDASVYIWDTDAKKRLWRNSNFQLADSGGNPTRVCNEGVSSLKFHPTLPFLISSSCDTFEQSCKTGPEANPNSAQKSSITFHSIHGVKPLE</sequence>
<keyword evidence="2" id="KW-0677">Repeat</keyword>
<dbReference type="EMBL" id="JAPCXC010000034">
    <property type="protein sequence ID" value="KAJ1609447.1"/>
    <property type="molecule type" value="Genomic_DNA"/>
</dbReference>
<keyword evidence="1 3" id="KW-0853">WD repeat</keyword>
<dbReference type="OrthoDB" id="10262475at2759"/>
<dbReference type="Proteomes" id="UP001067231">
    <property type="component" value="Unassembled WGS sequence"/>
</dbReference>
<gene>
    <name evidence="4" type="ORF">OJ253_1555</name>
</gene>
<evidence type="ECO:0000313" key="4">
    <source>
        <dbReference type="EMBL" id="KAJ1609447.1"/>
    </source>
</evidence>
<accession>A0A9D5DJ40</accession>
<reference evidence="4" key="1">
    <citation type="submission" date="2022-10" db="EMBL/GenBank/DDBJ databases">
        <title>Adaptive evolution leads to modifications in subtelomeric GC content in a zoonotic Cryptosporidium species.</title>
        <authorList>
            <person name="Li J."/>
            <person name="Feng Y."/>
            <person name="Xiao L."/>
        </authorList>
    </citation>
    <scope>NUCLEOTIDE SEQUENCE</scope>
    <source>
        <strain evidence="4">33844</strain>
    </source>
</reference>
<name>A0A9D5DJ40_9CRYT</name>
<dbReference type="InterPro" id="IPR001680">
    <property type="entry name" value="WD40_rpt"/>
</dbReference>
<evidence type="ECO:0000256" key="3">
    <source>
        <dbReference type="PROSITE-ProRule" id="PRU00221"/>
    </source>
</evidence>
<organism evidence="4">
    <name type="scientific">Cryptosporidium canis</name>
    <dbReference type="NCBI Taxonomy" id="195482"/>
    <lineage>
        <taxon>Eukaryota</taxon>
        <taxon>Sar</taxon>
        <taxon>Alveolata</taxon>
        <taxon>Apicomplexa</taxon>
        <taxon>Conoidasida</taxon>
        <taxon>Coccidia</taxon>
        <taxon>Eucoccidiorida</taxon>
        <taxon>Eimeriorina</taxon>
        <taxon>Cryptosporidiidae</taxon>
        <taxon>Cryptosporidium</taxon>
    </lineage>
</organism>
<dbReference type="PANTHER" id="PTHR10971">
    <property type="entry name" value="MRNA EXPORT FACTOR AND BUB3"/>
    <property type="match status" value="1"/>
</dbReference>
<dbReference type="SMART" id="SM00320">
    <property type="entry name" value="WD40"/>
    <property type="match status" value="3"/>
</dbReference>
<dbReference type="AlphaFoldDB" id="A0A9D5DJ40"/>
<feature type="repeat" description="WD" evidence="3">
    <location>
        <begin position="137"/>
        <end position="167"/>
    </location>
</feature>
<feature type="repeat" description="WD" evidence="3">
    <location>
        <begin position="302"/>
        <end position="337"/>
    </location>
</feature>
<dbReference type="SUPFAM" id="SSF50978">
    <property type="entry name" value="WD40 repeat-like"/>
    <property type="match status" value="1"/>
</dbReference>
<dbReference type="Gene3D" id="2.130.10.10">
    <property type="entry name" value="YVTN repeat-like/Quinoprotein amine dehydrogenase"/>
    <property type="match status" value="1"/>
</dbReference>
<evidence type="ECO:0000256" key="2">
    <source>
        <dbReference type="ARBA" id="ARBA00022737"/>
    </source>
</evidence>
<dbReference type="InterPro" id="IPR036322">
    <property type="entry name" value="WD40_repeat_dom_sf"/>
</dbReference>
<comment type="caution">
    <text evidence="4">The sequence shown here is derived from an EMBL/GenBank/DDBJ whole genome shotgun (WGS) entry which is preliminary data.</text>
</comment>